<evidence type="ECO:0000256" key="2">
    <source>
        <dbReference type="SAM" id="Phobius"/>
    </source>
</evidence>
<evidence type="ECO:0000256" key="1">
    <source>
        <dbReference type="SAM" id="MobiDB-lite"/>
    </source>
</evidence>
<dbReference type="RefSeq" id="WP_197015063.1">
    <property type="nucleotide sequence ID" value="NZ_BAABES010000023.1"/>
</dbReference>
<keyword evidence="2" id="KW-1133">Transmembrane helix</keyword>
<organism evidence="3 4">
    <name type="scientific">Actinomadura viridis</name>
    <dbReference type="NCBI Taxonomy" id="58110"/>
    <lineage>
        <taxon>Bacteria</taxon>
        <taxon>Bacillati</taxon>
        <taxon>Actinomycetota</taxon>
        <taxon>Actinomycetes</taxon>
        <taxon>Streptosporangiales</taxon>
        <taxon>Thermomonosporaceae</taxon>
        <taxon>Actinomadura</taxon>
    </lineage>
</organism>
<accession>A0A931GNG6</accession>
<feature type="transmembrane region" description="Helical" evidence="2">
    <location>
        <begin position="33"/>
        <end position="52"/>
    </location>
</feature>
<feature type="transmembrane region" description="Helical" evidence="2">
    <location>
        <begin position="131"/>
        <end position="148"/>
    </location>
</feature>
<dbReference type="Proteomes" id="UP000614047">
    <property type="component" value="Unassembled WGS sequence"/>
</dbReference>
<gene>
    <name evidence="3" type="ORF">IW256_007058</name>
</gene>
<keyword evidence="4" id="KW-1185">Reference proteome</keyword>
<reference evidence="3" key="1">
    <citation type="submission" date="2020-11" db="EMBL/GenBank/DDBJ databases">
        <title>Sequencing the genomes of 1000 actinobacteria strains.</title>
        <authorList>
            <person name="Klenk H.-P."/>
        </authorList>
    </citation>
    <scope>NUCLEOTIDE SEQUENCE</scope>
    <source>
        <strain evidence="3">DSM 43175</strain>
    </source>
</reference>
<sequence>MPEPRERVPETPVQWASPGEFGQPAATDIRTGVATPLLAGFSIALLASVGQGPGSFRWAGATIFFLLLAGGFFTLSLQVGFRSRSKLYSRDEALSWGRINQLPDDVDERVRAEVQRRHVALWRRSQRFVQISYNAGIATLAFALSLAAAPPTRYGDDPLTGAEQGWRWGAATLGLLFTIFQVGWIVHDEFRHRKRLREARQRTGGVRP</sequence>
<proteinExistence type="predicted"/>
<dbReference type="AlphaFoldDB" id="A0A931GNG6"/>
<evidence type="ECO:0000313" key="4">
    <source>
        <dbReference type="Proteomes" id="UP000614047"/>
    </source>
</evidence>
<feature type="region of interest" description="Disordered" evidence="1">
    <location>
        <begin position="1"/>
        <end position="21"/>
    </location>
</feature>
<name>A0A931GNG6_9ACTN</name>
<feature type="transmembrane region" description="Helical" evidence="2">
    <location>
        <begin position="168"/>
        <end position="187"/>
    </location>
</feature>
<evidence type="ECO:0000313" key="3">
    <source>
        <dbReference type="EMBL" id="MBG6092945.1"/>
    </source>
</evidence>
<keyword evidence="2" id="KW-0472">Membrane</keyword>
<keyword evidence="2" id="KW-0812">Transmembrane</keyword>
<feature type="transmembrane region" description="Helical" evidence="2">
    <location>
        <begin position="58"/>
        <end position="81"/>
    </location>
</feature>
<protein>
    <submittedName>
        <fullName evidence="3">Uncharacterized protein</fullName>
    </submittedName>
</protein>
<comment type="caution">
    <text evidence="3">The sequence shown here is derived from an EMBL/GenBank/DDBJ whole genome shotgun (WGS) entry which is preliminary data.</text>
</comment>
<dbReference type="EMBL" id="JADOUA010000001">
    <property type="protein sequence ID" value="MBG6092945.1"/>
    <property type="molecule type" value="Genomic_DNA"/>
</dbReference>